<protein>
    <submittedName>
        <fullName evidence="1">Uncharacterized protein</fullName>
    </submittedName>
</protein>
<evidence type="ECO:0000313" key="2">
    <source>
        <dbReference type="Proteomes" id="UP000228930"/>
    </source>
</evidence>
<sequence length="334" mass="38150">MKRMILTSSSGVGLTYADRADMVIPFIYRFVSGPLPTPDHLIRYLGWREFRTLIDEMHWSDCVPVRQSPLIRRQDRAGALLWICENYAVDLIELWFDPEPNSQLQLIWILDYLRFRPSLTENLRLRHVDFSLRGADPAELRHRDVEQLDVAESDVEIATLAWEAYRAPTPELCAALLDRPLGKLSFLKPAMEDLLSELPSPVTGLGATETRLLELIASGRSRADELFRPGTPEVRVFDPWELGALLEGLAFGPVPAIAGLDGKLLTLDPDNTRGRNAAYRRSRLSLTEFGKAVLEGREDFRRHNPIRRWWGGTFLTSERLWRWDAENHALIAPD</sequence>
<reference evidence="1 2" key="1">
    <citation type="submission" date="2015-06" db="EMBL/GenBank/DDBJ databases">
        <title>Comparative genome analysis of nirS-carrying Bradyrhizobium sp. strains.</title>
        <authorList>
            <person name="Ishii S."/>
            <person name="Jang J."/>
            <person name="Nishizawa T."/>
            <person name="Senoo K."/>
        </authorList>
    </citation>
    <scope>NUCLEOTIDE SEQUENCE [LARGE SCALE GENOMIC DNA]</scope>
    <source>
        <strain evidence="1 2">TSA1</strain>
    </source>
</reference>
<dbReference type="AlphaFoldDB" id="A0A2M6UA74"/>
<proteinExistence type="predicted"/>
<comment type="caution">
    <text evidence="1">The sequence shown here is derived from an EMBL/GenBank/DDBJ whole genome shotgun (WGS) entry which is preliminary data.</text>
</comment>
<dbReference type="Proteomes" id="UP000228930">
    <property type="component" value="Unassembled WGS sequence"/>
</dbReference>
<accession>A0A2M6UA74</accession>
<gene>
    <name evidence="1" type="ORF">TSA1_12030</name>
</gene>
<name>A0A2M6UA74_9BRAD</name>
<evidence type="ECO:0000313" key="1">
    <source>
        <dbReference type="EMBL" id="PIT01411.1"/>
    </source>
</evidence>
<dbReference type="EMBL" id="LFJC01000003">
    <property type="protein sequence ID" value="PIT01411.1"/>
    <property type="molecule type" value="Genomic_DNA"/>
</dbReference>
<keyword evidence="2" id="KW-1185">Reference proteome</keyword>
<organism evidence="1 2">
    <name type="scientific">Bradyrhizobium nitroreducens</name>
    <dbReference type="NCBI Taxonomy" id="709803"/>
    <lineage>
        <taxon>Bacteria</taxon>
        <taxon>Pseudomonadati</taxon>
        <taxon>Pseudomonadota</taxon>
        <taxon>Alphaproteobacteria</taxon>
        <taxon>Hyphomicrobiales</taxon>
        <taxon>Nitrobacteraceae</taxon>
        <taxon>Bradyrhizobium</taxon>
    </lineage>
</organism>